<keyword evidence="2" id="KW-1185">Reference proteome</keyword>
<reference evidence="2" key="1">
    <citation type="submission" date="2016-10" db="EMBL/GenBank/DDBJ databases">
        <authorList>
            <person name="Varghese N."/>
            <person name="Submissions S."/>
        </authorList>
    </citation>
    <scope>NUCLEOTIDE SEQUENCE [LARGE SCALE GENOMIC DNA]</scope>
    <source>
        <strain evidence="2">DSM 23095</strain>
    </source>
</reference>
<protein>
    <submittedName>
        <fullName evidence="1">Uncharacterized protein</fullName>
    </submittedName>
</protein>
<sequence length="233" mass="25683">MLFVLVTLSGIGRQASAQTCYAEMLSETGTVLSAKKGQVSVRSSADQAVVKIAKTGGRAKTDVRVYVDGQLRPSDLNFANGNYTTDYRNLTLNNVQGKNIMVQVDNKSVGHTFSYAVKIEGETRSLIRPAGLQEDKVLVNQKKTYYTRATCGNRVRILMRETKSARSYGKIEISEQQANGSWTLLENYTAIGDKKIFIVDSDRPLKIEISYGGPWNIPGVAAYHYSINALSID</sequence>
<gene>
    <name evidence="1" type="ORF">SAMN04488104_104514</name>
</gene>
<dbReference type="AlphaFoldDB" id="A0A1G6WM96"/>
<evidence type="ECO:0000313" key="1">
    <source>
        <dbReference type="EMBL" id="SDD66206.1"/>
    </source>
</evidence>
<dbReference type="STRING" id="686796.SAMN04488104_104514"/>
<proteinExistence type="predicted"/>
<accession>A0A1G6WM96</accession>
<organism evidence="1 2">
    <name type="scientific">Algoriphagus faecimaris</name>
    <dbReference type="NCBI Taxonomy" id="686796"/>
    <lineage>
        <taxon>Bacteria</taxon>
        <taxon>Pseudomonadati</taxon>
        <taxon>Bacteroidota</taxon>
        <taxon>Cytophagia</taxon>
        <taxon>Cytophagales</taxon>
        <taxon>Cyclobacteriaceae</taxon>
        <taxon>Algoriphagus</taxon>
    </lineage>
</organism>
<dbReference type="EMBL" id="FNAC01000045">
    <property type="protein sequence ID" value="SDD66206.1"/>
    <property type="molecule type" value="Genomic_DNA"/>
</dbReference>
<dbReference type="Proteomes" id="UP000199060">
    <property type="component" value="Unassembled WGS sequence"/>
</dbReference>
<name>A0A1G6WM96_9BACT</name>
<evidence type="ECO:0000313" key="2">
    <source>
        <dbReference type="Proteomes" id="UP000199060"/>
    </source>
</evidence>